<gene>
    <name evidence="1" type="ORF">HMPREF9473_04865</name>
</gene>
<sequence length="207" mass="24492">MEDKIRLDFLSRINQMAEEMVQERFRLVETDFEESLPAIMKDLSTRMGSVMEQYQRQQEAGENGPLRWVYLSFLRSSVLDGAPCYRLDFYDERNQISEQECAGAWEFEYVFRHMKEIHHQLQIEFRSQTRVKECELDAVIYYLAERFKKEAEKLIPELLSKFLGEYGADMFGDETVDFMLGELFDKSELAAQWKPQKEKSDEGETDG</sequence>
<name>G5IMY7_9FIRM</name>
<evidence type="ECO:0000313" key="2">
    <source>
        <dbReference type="Proteomes" id="UP000005384"/>
    </source>
</evidence>
<dbReference type="Proteomes" id="UP000005384">
    <property type="component" value="Unassembled WGS sequence"/>
</dbReference>
<comment type="caution">
    <text evidence="1">The sequence shown here is derived from an EMBL/GenBank/DDBJ whole genome shotgun (WGS) entry which is preliminary data.</text>
</comment>
<dbReference type="RefSeq" id="WP_006782853.1">
    <property type="nucleotide sequence ID" value="NZ_CP040506.1"/>
</dbReference>
<keyword evidence="2" id="KW-1185">Reference proteome</keyword>
<proteinExistence type="predicted"/>
<dbReference type="HOGENOM" id="CLU_1324879_0_0_9"/>
<accession>G5IMY7</accession>
<evidence type="ECO:0000313" key="1">
    <source>
        <dbReference type="EMBL" id="EHI57170.1"/>
    </source>
</evidence>
<dbReference type="EMBL" id="ADLN01000124">
    <property type="protein sequence ID" value="EHI57170.1"/>
    <property type="molecule type" value="Genomic_DNA"/>
</dbReference>
<dbReference type="PATRIC" id="fig|742737.3.peg.4850"/>
<protein>
    <submittedName>
        <fullName evidence="1">Uncharacterized protein</fullName>
    </submittedName>
</protein>
<organism evidence="1 2">
    <name type="scientific">Hungatella hathewayi WAL-18680</name>
    <dbReference type="NCBI Taxonomy" id="742737"/>
    <lineage>
        <taxon>Bacteria</taxon>
        <taxon>Bacillati</taxon>
        <taxon>Bacillota</taxon>
        <taxon>Clostridia</taxon>
        <taxon>Lachnospirales</taxon>
        <taxon>Lachnospiraceae</taxon>
        <taxon>Hungatella</taxon>
    </lineage>
</organism>
<dbReference type="AlphaFoldDB" id="G5IMY7"/>
<dbReference type="OrthoDB" id="2064333at2"/>
<reference evidence="1 2" key="1">
    <citation type="submission" date="2011-08" db="EMBL/GenBank/DDBJ databases">
        <title>The Genome Sequence of Clostridium hathewayi WAL-18680.</title>
        <authorList>
            <consortium name="The Broad Institute Genome Sequencing Platform"/>
            <person name="Earl A."/>
            <person name="Ward D."/>
            <person name="Feldgarden M."/>
            <person name="Gevers D."/>
            <person name="Finegold S.M."/>
            <person name="Summanen P.H."/>
            <person name="Molitoris D.R."/>
            <person name="Song M."/>
            <person name="Daigneault M."/>
            <person name="Allen-Vercoe E."/>
            <person name="Young S.K."/>
            <person name="Zeng Q."/>
            <person name="Gargeya S."/>
            <person name="Fitzgerald M."/>
            <person name="Haas B."/>
            <person name="Abouelleil A."/>
            <person name="Alvarado L."/>
            <person name="Arachchi H.M."/>
            <person name="Berlin A."/>
            <person name="Brown A."/>
            <person name="Chapman S.B."/>
            <person name="Chen Z."/>
            <person name="Dunbar C."/>
            <person name="Freedman E."/>
            <person name="Gearin G."/>
            <person name="Gellesch M."/>
            <person name="Goldberg J."/>
            <person name="Griggs A."/>
            <person name="Gujja S."/>
            <person name="Heiman D."/>
            <person name="Howarth C."/>
            <person name="Larson L."/>
            <person name="Lui A."/>
            <person name="MacDonald P.J.P."/>
            <person name="Montmayeur A."/>
            <person name="Murphy C."/>
            <person name="Neiman D."/>
            <person name="Pearson M."/>
            <person name="Priest M."/>
            <person name="Roberts A."/>
            <person name="Saif S."/>
            <person name="Shea T."/>
            <person name="Shenoy N."/>
            <person name="Sisk P."/>
            <person name="Stolte C."/>
            <person name="Sykes S."/>
            <person name="Wortman J."/>
            <person name="Nusbaum C."/>
            <person name="Birren B."/>
        </authorList>
    </citation>
    <scope>NUCLEOTIDE SEQUENCE [LARGE SCALE GENOMIC DNA]</scope>
    <source>
        <strain evidence="1 2">WAL-18680</strain>
    </source>
</reference>